<gene>
    <name evidence="4" type="ORF">M5J20_06735</name>
</gene>
<dbReference type="Proteomes" id="UP001204000">
    <property type="component" value="Unassembled WGS sequence"/>
</dbReference>
<feature type="region of interest" description="Disordered" evidence="1">
    <location>
        <begin position="64"/>
        <end position="99"/>
    </location>
</feature>
<name>A0ABT1G1H9_9CORY</name>
<comment type="caution">
    <text evidence="4">The sequence shown here is derived from an EMBL/GenBank/DDBJ whole genome shotgun (WGS) entry which is preliminary data.</text>
</comment>
<dbReference type="RefSeq" id="WP_253577817.1">
    <property type="nucleotide sequence ID" value="NZ_JAMFTQ010000006.1"/>
</dbReference>
<evidence type="ECO:0000259" key="3">
    <source>
        <dbReference type="Pfam" id="PF09922"/>
    </source>
</evidence>
<dbReference type="EMBL" id="JAMFTQ010000006">
    <property type="protein sequence ID" value="MCP1387886.1"/>
    <property type="molecule type" value="Genomic_DNA"/>
</dbReference>
<sequence>MDNATPPRKRAGNADRDRVAEMLKDALADGQLTITEFDERSHQLWAATFVDELAPLTADLSPVAPPASSSVVRHGPRDVAAPRTGAPARVTGEPGGSSSSFSIMGEVEKRGDWHVAPSHTSIAVMGGNTLDLTRARLSAQETVIHAIAVMGGIEIIVPEDVRVVDDGFGIMGGFGITGNPGEQLPPDAPVVRVRGLALMGGVEIKRV</sequence>
<feature type="domain" description="DUF1707" evidence="2">
    <location>
        <begin position="10"/>
        <end position="60"/>
    </location>
</feature>
<proteinExistence type="predicted"/>
<dbReference type="InterPro" id="IPR024425">
    <property type="entry name" value="LiaF-like_C"/>
</dbReference>
<protein>
    <submittedName>
        <fullName evidence="4">DUF1707 domain-containing protein</fullName>
    </submittedName>
</protein>
<accession>A0ABT1G1H9</accession>
<evidence type="ECO:0000313" key="4">
    <source>
        <dbReference type="EMBL" id="MCP1387886.1"/>
    </source>
</evidence>
<feature type="domain" description="Cell wall-active antibiotics response LiaF-like C-terminal" evidence="3">
    <location>
        <begin position="112"/>
        <end position="177"/>
    </location>
</feature>
<dbReference type="InterPro" id="IPR012551">
    <property type="entry name" value="DUF1707_SHOCT-like"/>
</dbReference>
<evidence type="ECO:0000256" key="1">
    <source>
        <dbReference type="SAM" id="MobiDB-lite"/>
    </source>
</evidence>
<keyword evidence="5" id="KW-1185">Reference proteome</keyword>
<organism evidence="4 5">
    <name type="scientific">Corynebacterium stercoris</name>
    <dbReference type="NCBI Taxonomy" id="2943490"/>
    <lineage>
        <taxon>Bacteria</taxon>
        <taxon>Bacillati</taxon>
        <taxon>Actinomycetota</taxon>
        <taxon>Actinomycetes</taxon>
        <taxon>Mycobacteriales</taxon>
        <taxon>Corynebacteriaceae</taxon>
        <taxon>Corynebacterium</taxon>
    </lineage>
</organism>
<dbReference type="Pfam" id="PF08044">
    <property type="entry name" value="DUF1707"/>
    <property type="match status" value="1"/>
</dbReference>
<dbReference type="PANTHER" id="PTHR40763:SF4">
    <property type="entry name" value="DUF1707 DOMAIN-CONTAINING PROTEIN"/>
    <property type="match status" value="1"/>
</dbReference>
<reference evidence="4" key="1">
    <citation type="submission" date="2022-05" db="EMBL/GenBank/DDBJ databases">
        <title>Corynebacterium sp. TA-R-1 sp. nov., isolated from human feces.</title>
        <authorList>
            <person name="Shamsuzzaman M."/>
            <person name="Dahal R.H."/>
        </authorList>
    </citation>
    <scope>NUCLEOTIDE SEQUENCE</scope>
    <source>
        <strain evidence="4">TA-R-1</strain>
    </source>
</reference>
<evidence type="ECO:0000313" key="5">
    <source>
        <dbReference type="Proteomes" id="UP001204000"/>
    </source>
</evidence>
<evidence type="ECO:0000259" key="2">
    <source>
        <dbReference type="Pfam" id="PF08044"/>
    </source>
</evidence>
<dbReference type="PANTHER" id="PTHR40763">
    <property type="entry name" value="MEMBRANE PROTEIN-RELATED"/>
    <property type="match status" value="1"/>
</dbReference>
<dbReference type="Pfam" id="PF09922">
    <property type="entry name" value="LiaF-like_C"/>
    <property type="match status" value="1"/>
</dbReference>